<dbReference type="CDD" id="cd13180">
    <property type="entry name" value="RanBD_RanBP3"/>
    <property type="match status" value="1"/>
</dbReference>
<keyword evidence="2" id="KW-0539">Nucleus</keyword>
<dbReference type="STRING" id="50429.A0A2B4SNQ5"/>
<evidence type="ECO:0000313" key="6">
    <source>
        <dbReference type="Proteomes" id="UP000225706"/>
    </source>
</evidence>
<comment type="subcellular location">
    <subcellularLocation>
        <location evidence="1">Nucleus</location>
    </subcellularLocation>
</comment>
<dbReference type="PROSITE" id="PS50196">
    <property type="entry name" value="RANBD1"/>
    <property type="match status" value="1"/>
</dbReference>
<dbReference type="InterPro" id="IPR045255">
    <property type="entry name" value="RanBP1-like"/>
</dbReference>
<feature type="region of interest" description="Disordered" evidence="3">
    <location>
        <begin position="129"/>
        <end position="174"/>
    </location>
</feature>
<feature type="compositionally biased region" description="Polar residues" evidence="3">
    <location>
        <begin position="148"/>
        <end position="164"/>
    </location>
</feature>
<organism evidence="5 6">
    <name type="scientific">Stylophora pistillata</name>
    <name type="common">Smooth cauliflower coral</name>
    <dbReference type="NCBI Taxonomy" id="50429"/>
    <lineage>
        <taxon>Eukaryota</taxon>
        <taxon>Metazoa</taxon>
        <taxon>Cnidaria</taxon>
        <taxon>Anthozoa</taxon>
        <taxon>Hexacorallia</taxon>
        <taxon>Scleractinia</taxon>
        <taxon>Astrocoeniina</taxon>
        <taxon>Pocilloporidae</taxon>
        <taxon>Stylophora</taxon>
    </lineage>
</organism>
<feature type="region of interest" description="Disordered" evidence="3">
    <location>
        <begin position="221"/>
        <end position="253"/>
    </location>
</feature>
<dbReference type="AlphaFoldDB" id="A0A2B4SNQ5"/>
<dbReference type="GO" id="GO:0005634">
    <property type="term" value="C:nucleus"/>
    <property type="evidence" value="ECO:0007669"/>
    <property type="project" value="UniProtKB-SubCell"/>
</dbReference>
<dbReference type="SMART" id="SM00160">
    <property type="entry name" value="RanBD"/>
    <property type="match status" value="1"/>
</dbReference>
<dbReference type="Gene3D" id="2.30.29.30">
    <property type="entry name" value="Pleckstrin-homology domain (PH domain)/Phosphotyrosine-binding domain (PTB)"/>
    <property type="match status" value="1"/>
</dbReference>
<proteinExistence type="predicted"/>
<sequence>MAENASSAIVVENEDSKGTSGSIRILAPPKFTLRQDMSGKVTNTFPEDDGNVIETKDADLSSSGSAVKRSAEREGNDEESEPEEASCSSPVKKVAKLESTSTQETEDIKPPKLIFKPSILSDVAKNLTSSSTKIDRNSTASPVPKTLGVSSSETSVAELNTDASQRSHESAPPEQLAGIIGASSKNYFEQFLFGSKESSTKPTGGSFVFGQNMSDRVMFSTDSATEDGGSTEKLDSENTADTNSSSKDHKTGDELKTLADVAHSYADTPGPSSPNQDKPHKSLAEAAMAYQEHLSPPKSQPARVSVVTGEEEERNVLQSNCRLFVFDTVTHSWREKGRGILRLNDMCQSMTEGIFQSRLVMRTQGSLRVVLNTKLWPKMTLEKGNEKSLRITAMDTDKDIKIYLIMAAPNDIQRLWTAIDRRIQALKRGENTQTNEETSVQGTNADDEEETRTEPDDEIKSTGHEDDDEPVKDRCEVPDKNSNDSCPTGEGRGKETVADDD</sequence>
<dbReference type="InterPro" id="IPR000156">
    <property type="entry name" value="Ran_bind_dom"/>
</dbReference>
<dbReference type="PANTHER" id="PTHR23138">
    <property type="entry name" value="RAN BINDING PROTEIN"/>
    <property type="match status" value="1"/>
</dbReference>
<evidence type="ECO:0000256" key="2">
    <source>
        <dbReference type="ARBA" id="ARBA00023242"/>
    </source>
</evidence>
<feature type="compositionally biased region" description="Basic and acidic residues" evidence="3">
    <location>
        <begin position="452"/>
        <end position="464"/>
    </location>
</feature>
<dbReference type="Pfam" id="PF00638">
    <property type="entry name" value="Ran_BP1"/>
    <property type="match status" value="1"/>
</dbReference>
<evidence type="ECO:0000256" key="3">
    <source>
        <dbReference type="SAM" id="MobiDB-lite"/>
    </source>
</evidence>
<feature type="compositionally biased region" description="Basic and acidic residues" evidence="3">
    <location>
        <begin position="471"/>
        <end position="482"/>
    </location>
</feature>
<protein>
    <submittedName>
        <fullName evidence="5">Ran-binding protein 3</fullName>
    </submittedName>
</protein>
<reference evidence="6" key="1">
    <citation type="journal article" date="2017" name="bioRxiv">
        <title>Comparative analysis of the genomes of Stylophora pistillata and Acropora digitifera provides evidence for extensive differences between species of corals.</title>
        <authorList>
            <person name="Voolstra C.R."/>
            <person name="Li Y."/>
            <person name="Liew Y.J."/>
            <person name="Baumgarten S."/>
            <person name="Zoccola D."/>
            <person name="Flot J.-F."/>
            <person name="Tambutte S."/>
            <person name="Allemand D."/>
            <person name="Aranda M."/>
        </authorList>
    </citation>
    <scope>NUCLEOTIDE SEQUENCE [LARGE SCALE GENOMIC DNA]</scope>
</reference>
<feature type="compositionally biased region" description="Basic and acidic residues" evidence="3">
    <location>
        <begin position="491"/>
        <end position="501"/>
    </location>
</feature>
<dbReference type="GO" id="GO:0006611">
    <property type="term" value="P:protein export from nucleus"/>
    <property type="evidence" value="ECO:0007669"/>
    <property type="project" value="TreeGrafter"/>
</dbReference>
<dbReference type="InterPro" id="IPR011993">
    <property type="entry name" value="PH-like_dom_sf"/>
</dbReference>
<dbReference type="Proteomes" id="UP000225706">
    <property type="component" value="Unassembled WGS sequence"/>
</dbReference>
<feature type="region of interest" description="Disordered" evidence="3">
    <location>
        <begin position="429"/>
        <end position="501"/>
    </location>
</feature>
<evidence type="ECO:0000313" key="5">
    <source>
        <dbReference type="EMBL" id="PFX30208.1"/>
    </source>
</evidence>
<name>A0A2B4SNQ5_STYPI</name>
<feature type="compositionally biased region" description="Polar residues" evidence="3">
    <location>
        <begin position="129"/>
        <end position="141"/>
    </location>
</feature>
<comment type="caution">
    <text evidence="5">The sequence shown here is derived from an EMBL/GenBank/DDBJ whole genome shotgun (WGS) entry which is preliminary data.</text>
</comment>
<feature type="compositionally biased region" description="Polar residues" evidence="3">
    <location>
        <begin position="431"/>
        <end position="444"/>
    </location>
</feature>
<keyword evidence="6" id="KW-1185">Reference proteome</keyword>
<dbReference type="PANTHER" id="PTHR23138:SF142">
    <property type="entry name" value="RAN-BINDING PROTEIN 3B-RELATED"/>
    <property type="match status" value="1"/>
</dbReference>
<feature type="region of interest" description="Disordered" evidence="3">
    <location>
        <begin position="1"/>
        <end position="113"/>
    </location>
</feature>
<dbReference type="OrthoDB" id="185618at2759"/>
<dbReference type="EMBL" id="LSMT01000054">
    <property type="protein sequence ID" value="PFX30208.1"/>
    <property type="molecule type" value="Genomic_DNA"/>
</dbReference>
<feature type="compositionally biased region" description="Acidic residues" evidence="3">
    <location>
        <begin position="75"/>
        <end position="84"/>
    </location>
</feature>
<evidence type="ECO:0000259" key="4">
    <source>
        <dbReference type="PROSITE" id="PS50196"/>
    </source>
</evidence>
<evidence type="ECO:0000256" key="1">
    <source>
        <dbReference type="ARBA" id="ARBA00004123"/>
    </source>
</evidence>
<accession>A0A2B4SNQ5</accession>
<dbReference type="SUPFAM" id="SSF50729">
    <property type="entry name" value="PH domain-like"/>
    <property type="match status" value="1"/>
</dbReference>
<feature type="domain" description="RanBD1" evidence="4">
    <location>
        <begin position="293"/>
        <end position="382"/>
    </location>
</feature>
<gene>
    <name evidence="5" type="primary">RANBP3</name>
    <name evidence="5" type="ORF">AWC38_SpisGene5026</name>
</gene>